<protein>
    <submittedName>
        <fullName evidence="2">Uncharacterized protein</fullName>
    </submittedName>
</protein>
<proteinExistence type="predicted"/>
<evidence type="ECO:0000313" key="3">
    <source>
        <dbReference type="Proteomes" id="UP001445472"/>
    </source>
</evidence>
<dbReference type="Proteomes" id="UP001445472">
    <property type="component" value="Unassembled WGS sequence"/>
</dbReference>
<organism evidence="2 3">
    <name type="scientific">Streptomyces xantholiticus</name>
    <dbReference type="NCBI Taxonomy" id="68285"/>
    <lineage>
        <taxon>Bacteria</taxon>
        <taxon>Bacillati</taxon>
        <taxon>Actinomycetota</taxon>
        <taxon>Actinomycetes</taxon>
        <taxon>Kitasatosporales</taxon>
        <taxon>Streptomycetaceae</taxon>
        <taxon>Streptomyces</taxon>
    </lineage>
</organism>
<reference evidence="2 3" key="1">
    <citation type="submission" date="2024-06" db="EMBL/GenBank/DDBJ databases">
        <title>The Natural Products Discovery Center: Release of the First 8490 Sequenced Strains for Exploring Actinobacteria Biosynthetic Diversity.</title>
        <authorList>
            <person name="Kalkreuter E."/>
            <person name="Kautsar S.A."/>
            <person name="Yang D."/>
            <person name="Bader C.D."/>
            <person name="Teijaro C.N."/>
            <person name="Fluegel L."/>
            <person name="Davis C.M."/>
            <person name="Simpson J.R."/>
            <person name="Lauterbach L."/>
            <person name="Steele A.D."/>
            <person name="Gui C."/>
            <person name="Meng S."/>
            <person name="Li G."/>
            <person name="Viehrig K."/>
            <person name="Ye F."/>
            <person name="Su P."/>
            <person name="Kiefer A.F."/>
            <person name="Nichols A."/>
            <person name="Cepeda A.J."/>
            <person name="Yan W."/>
            <person name="Fan B."/>
            <person name="Jiang Y."/>
            <person name="Adhikari A."/>
            <person name="Zheng C.-J."/>
            <person name="Schuster L."/>
            <person name="Cowan T.M."/>
            <person name="Smanski M.J."/>
            <person name="Chevrette M.G."/>
            <person name="De Carvalho L.P.S."/>
            <person name="Shen B."/>
        </authorList>
    </citation>
    <scope>NUCLEOTIDE SEQUENCE [LARGE SCALE GENOMIC DNA]</scope>
    <source>
        <strain evidence="2 3">NPDC000837</strain>
    </source>
</reference>
<sequence>MHGAPVRPAGLTPGTGPVDKAPLIARQGIGQDIAEAAVKPSTEA</sequence>
<accession>A0ABV1UPZ0</accession>
<gene>
    <name evidence="2" type="ORF">ABT276_05750</name>
</gene>
<feature type="region of interest" description="Disordered" evidence="1">
    <location>
        <begin position="1"/>
        <end position="21"/>
    </location>
</feature>
<name>A0ABV1UPZ0_9ACTN</name>
<dbReference type="RefSeq" id="WP_351975197.1">
    <property type="nucleotide sequence ID" value="NZ_JBEPBX010000003.1"/>
</dbReference>
<keyword evidence="3" id="KW-1185">Reference proteome</keyword>
<evidence type="ECO:0000256" key="1">
    <source>
        <dbReference type="SAM" id="MobiDB-lite"/>
    </source>
</evidence>
<dbReference type="EMBL" id="JBEPBX010000003">
    <property type="protein sequence ID" value="MER6612883.1"/>
    <property type="molecule type" value="Genomic_DNA"/>
</dbReference>
<comment type="caution">
    <text evidence="2">The sequence shown here is derived from an EMBL/GenBank/DDBJ whole genome shotgun (WGS) entry which is preliminary data.</text>
</comment>
<evidence type="ECO:0000313" key="2">
    <source>
        <dbReference type="EMBL" id="MER6612883.1"/>
    </source>
</evidence>